<accession>A0A1H5U7Y8</accession>
<sequence>MMMMALPIALGLVSCKDDDNNSVLGNDGVEETLNLTEPAEDQMSVTVTANLSAAVPVTFEESSTGAALVKRLPKVTADIGPDTKMVLLPGSVFDANDTNISPETMAAVFRTFFNGGYLAIERPTNMQIASFVFVMLAELIELEELTYEELYSLTHEEARAAAAASPRIDRMKARMENMRRYATRADGGDGLDDLFAEMVIMGPDDYFMQEPLDKLTTYMYSEDSEGNTTAAQAVTSTLKRTQAVSGTLADAAADWLNIVEKENEEKLYVIADTRRLSMTRAGSGPINDLIDASETFTYNGSICWKDDDTTVHNYSNRVNIRVSSWGVHNIEANKDYYYLKQNVTLRMGNDNGWKIFYPTSSENSWYKATNYGNYNRWYGSFLSQYETSMNLTGSGTIHLEAAAPNTDNNSSSTSVTVGSSSSRSETVGLSWSAGANMSGPMASVGGSYSVGTTQGTSFSMGMSQTNKELGVKKNTSGSKVTWTYKGALPQYYENVGSTIYYCHQTAANILVNDADVANEICWSVSNPSGQYTAEITSVPQTAALLYEYKKQNGYKNAPHKYEYCTAETATYTHTLLEPSRAMQTWRMNITIDQWDGTPVVGALGDLESNIRNAFPDLYANVFKVADKTPTSLTGITAVVNYTKSVMGNRLDILQSYARSWGIKQFTIHWSCDDLNVKTREGFVVNID</sequence>
<gene>
    <name evidence="2" type="ORF">SAMN05216354_1299</name>
</gene>
<dbReference type="EMBL" id="FNUV01000003">
    <property type="protein sequence ID" value="SEF71144.1"/>
    <property type="molecule type" value="Genomic_DNA"/>
</dbReference>
<proteinExistence type="predicted"/>
<evidence type="ECO:0000256" key="1">
    <source>
        <dbReference type="SAM" id="MobiDB-lite"/>
    </source>
</evidence>
<protein>
    <submittedName>
        <fullName evidence="2">Uncharacterized protein</fullName>
    </submittedName>
</protein>
<evidence type="ECO:0000313" key="2">
    <source>
        <dbReference type="EMBL" id="SEF71144.1"/>
    </source>
</evidence>
<reference evidence="2 3" key="1">
    <citation type="submission" date="2016-10" db="EMBL/GenBank/DDBJ databases">
        <authorList>
            <person name="de Groot N.N."/>
        </authorList>
    </citation>
    <scope>NUCLEOTIDE SEQUENCE [LARGE SCALE GENOMIC DNA]</scope>
    <source>
        <strain evidence="2 3">AR32</strain>
    </source>
</reference>
<dbReference type="Proteomes" id="UP000236735">
    <property type="component" value="Unassembled WGS sequence"/>
</dbReference>
<feature type="region of interest" description="Disordered" evidence="1">
    <location>
        <begin position="402"/>
        <end position="424"/>
    </location>
</feature>
<organism evidence="2 3">
    <name type="scientific">Xylanibacter ruminicola</name>
    <name type="common">Prevotella ruminicola</name>
    <dbReference type="NCBI Taxonomy" id="839"/>
    <lineage>
        <taxon>Bacteria</taxon>
        <taxon>Pseudomonadati</taxon>
        <taxon>Bacteroidota</taxon>
        <taxon>Bacteroidia</taxon>
        <taxon>Bacteroidales</taxon>
        <taxon>Prevotellaceae</taxon>
        <taxon>Xylanibacter</taxon>
    </lineage>
</organism>
<dbReference type="AlphaFoldDB" id="A0A1H5U7Y8"/>
<evidence type="ECO:0000313" key="3">
    <source>
        <dbReference type="Proteomes" id="UP000236735"/>
    </source>
</evidence>
<feature type="compositionally biased region" description="Low complexity" evidence="1">
    <location>
        <begin position="410"/>
        <end position="424"/>
    </location>
</feature>
<name>A0A1H5U7Y8_XYLRU</name>